<dbReference type="EMBL" id="CP095065">
    <property type="protein sequence ID" value="UOQ69291.1"/>
    <property type="molecule type" value="Genomic_DNA"/>
</dbReference>
<name>A0ABY4GED6_9BACT</name>
<evidence type="ECO:0000313" key="2">
    <source>
        <dbReference type="Proteomes" id="UP000830401"/>
    </source>
</evidence>
<dbReference type="RefSeq" id="WP_245127046.1">
    <property type="nucleotide sequence ID" value="NZ_CP095065.1"/>
</dbReference>
<accession>A0ABY4GED6</accession>
<keyword evidence="2" id="KW-1185">Reference proteome</keyword>
<sequence>MRSLSLSAGLATARHQESFGLRIDTLRGTGTYWAGGPGLLDAGGVATGRPA</sequence>
<keyword evidence="1" id="KW-0614">Plasmid</keyword>
<reference evidence="1" key="1">
    <citation type="submission" date="2022-04" db="EMBL/GenBank/DDBJ databases">
        <title>Hymenobacter sp. isolated from the air.</title>
        <authorList>
            <person name="Won M."/>
            <person name="Lee C.-M."/>
            <person name="Woen H.-Y."/>
            <person name="Kwon S.-W."/>
        </authorList>
    </citation>
    <scope>NUCLEOTIDE SEQUENCE</scope>
    <source>
        <strain evidence="1">5420S-77</strain>
        <plasmid evidence="1">unnamed4</plasmid>
    </source>
</reference>
<organism evidence="1 2">
    <name type="scientific">Hymenobacter volaticus</name>
    <dbReference type="NCBI Taxonomy" id="2932254"/>
    <lineage>
        <taxon>Bacteria</taxon>
        <taxon>Pseudomonadati</taxon>
        <taxon>Bacteroidota</taxon>
        <taxon>Cytophagia</taxon>
        <taxon>Cytophagales</taxon>
        <taxon>Hymenobacteraceae</taxon>
        <taxon>Hymenobacter</taxon>
    </lineage>
</organism>
<protein>
    <submittedName>
        <fullName evidence="1">Uncharacterized protein</fullName>
    </submittedName>
</protein>
<dbReference type="Proteomes" id="UP000830401">
    <property type="component" value="Plasmid unnamed4"/>
</dbReference>
<proteinExistence type="predicted"/>
<gene>
    <name evidence="1" type="ORF">MUN86_27965</name>
</gene>
<geneLocation type="plasmid" evidence="1 2">
    <name>unnamed4</name>
</geneLocation>
<evidence type="ECO:0000313" key="1">
    <source>
        <dbReference type="EMBL" id="UOQ69291.1"/>
    </source>
</evidence>